<dbReference type="GO" id="GO:0005634">
    <property type="term" value="C:nucleus"/>
    <property type="evidence" value="ECO:0007669"/>
    <property type="project" value="TreeGrafter"/>
</dbReference>
<keyword evidence="1" id="KW-0812">Transmembrane</keyword>
<sequence>MWPINVSLSSIYLYLSFSFLSLLKLIKTFKKTKLSCWGWACHSYQVFWIKPYINFRCGCFDLILFPPSDIFKVKDLVARIHGKWQEIIQNCRPTQGQLHDFWVPDS</sequence>
<keyword evidence="1" id="KW-1133">Transmembrane helix</keyword>
<dbReference type="GO" id="GO:2000781">
    <property type="term" value="P:positive regulation of double-strand break repair"/>
    <property type="evidence" value="ECO:0007669"/>
    <property type="project" value="TreeGrafter"/>
</dbReference>
<dbReference type="InterPro" id="IPR026161">
    <property type="entry name" value="FAM178"/>
</dbReference>
<comment type="caution">
    <text evidence="2">The sequence shown here is derived from an EMBL/GenBank/DDBJ whole genome shotgun (WGS) entry which is preliminary data.</text>
</comment>
<keyword evidence="1" id="KW-0472">Membrane</keyword>
<accession>A0A7J8DRV6</accession>
<dbReference type="GO" id="GO:0006974">
    <property type="term" value="P:DNA damage response"/>
    <property type="evidence" value="ECO:0007669"/>
    <property type="project" value="TreeGrafter"/>
</dbReference>
<organism evidence="2 3">
    <name type="scientific">Molossus molossus</name>
    <name type="common">Pallas' mastiff bat</name>
    <name type="synonym">Vespertilio molossus</name>
    <dbReference type="NCBI Taxonomy" id="27622"/>
    <lineage>
        <taxon>Eukaryota</taxon>
        <taxon>Metazoa</taxon>
        <taxon>Chordata</taxon>
        <taxon>Craniata</taxon>
        <taxon>Vertebrata</taxon>
        <taxon>Euteleostomi</taxon>
        <taxon>Mammalia</taxon>
        <taxon>Eutheria</taxon>
        <taxon>Laurasiatheria</taxon>
        <taxon>Chiroptera</taxon>
        <taxon>Yangochiroptera</taxon>
        <taxon>Molossidae</taxon>
        <taxon>Molossus</taxon>
    </lineage>
</organism>
<gene>
    <name evidence="2" type="ORF">HJG59_016939</name>
</gene>
<evidence type="ECO:0000256" key="1">
    <source>
        <dbReference type="SAM" id="Phobius"/>
    </source>
</evidence>
<dbReference type="GO" id="GO:0035861">
    <property type="term" value="C:site of double-strand break"/>
    <property type="evidence" value="ECO:0007669"/>
    <property type="project" value="TreeGrafter"/>
</dbReference>
<name>A0A7J8DRV6_MOLMO</name>
<proteinExistence type="predicted"/>
<evidence type="ECO:0000313" key="3">
    <source>
        <dbReference type="Proteomes" id="UP000550707"/>
    </source>
</evidence>
<reference evidence="2 3" key="1">
    <citation type="journal article" date="2020" name="Nature">
        <title>Six reference-quality genomes reveal evolution of bat adaptations.</title>
        <authorList>
            <person name="Jebb D."/>
            <person name="Huang Z."/>
            <person name="Pippel M."/>
            <person name="Hughes G.M."/>
            <person name="Lavrichenko K."/>
            <person name="Devanna P."/>
            <person name="Winkler S."/>
            <person name="Jermiin L.S."/>
            <person name="Skirmuntt E.C."/>
            <person name="Katzourakis A."/>
            <person name="Burkitt-Gray L."/>
            <person name="Ray D.A."/>
            <person name="Sullivan K.A.M."/>
            <person name="Roscito J.G."/>
            <person name="Kirilenko B.M."/>
            <person name="Davalos L.M."/>
            <person name="Corthals A.P."/>
            <person name="Power M.L."/>
            <person name="Jones G."/>
            <person name="Ransome R.D."/>
            <person name="Dechmann D.K.N."/>
            <person name="Locatelli A.G."/>
            <person name="Puechmaille S.J."/>
            <person name="Fedrigo O."/>
            <person name="Jarvis E.D."/>
            <person name="Hiller M."/>
            <person name="Vernes S.C."/>
            <person name="Myers E.W."/>
            <person name="Teeling E.C."/>
        </authorList>
    </citation>
    <scope>NUCLEOTIDE SEQUENCE [LARGE SCALE GENOMIC DNA]</scope>
    <source>
        <strain evidence="2">MMolMol1</strain>
        <tissue evidence="2">Muscle</tissue>
    </source>
</reference>
<dbReference type="Proteomes" id="UP000550707">
    <property type="component" value="Unassembled WGS sequence"/>
</dbReference>
<protein>
    <submittedName>
        <fullName evidence="2">SMC5-SMC6 complex localization factor 2</fullName>
    </submittedName>
</protein>
<keyword evidence="3" id="KW-1185">Reference proteome</keyword>
<evidence type="ECO:0000313" key="2">
    <source>
        <dbReference type="EMBL" id="KAF6425746.1"/>
    </source>
</evidence>
<dbReference type="AlphaFoldDB" id="A0A7J8DRV6"/>
<feature type="transmembrane region" description="Helical" evidence="1">
    <location>
        <begin position="6"/>
        <end position="26"/>
    </location>
</feature>
<dbReference type="PANTHER" id="PTHR16046">
    <property type="entry name" value="SMC5-SMC6 COMPLEX LOCALIZATION FACTOR 2"/>
    <property type="match status" value="1"/>
</dbReference>
<dbReference type="GO" id="GO:1990166">
    <property type="term" value="P:protein localization to site of double-strand break"/>
    <property type="evidence" value="ECO:0007669"/>
    <property type="project" value="TreeGrafter"/>
</dbReference>
<dbReference type="PANTHER" id="PTHR16046:SF10">
    <property type="entry name" value="SMC5-SMC6 COMPLEX LOCALIZATION FACTOR PROTEIN 2"/>
    <property type="match status" value="1"/>
</dbReference>
<dbReference type="EMBL" id="JACASF010000017">
    <property type="protein sequence ID" value="KAF6425746.1"/>
    <property type="molecule type" value="Genomic_DNA"/>
</dbReference>